<evidence type="ECO:0000313" key="3">
    <source>
        <dbReference type="Proteomes" id="UP000007488"/>
    </source>
</evidence>
<reference evidence="3" key="2">
    <citation type="submission" date="2011-02" db="EMBL/GenBank/DDBJ databases">
        <title>The complete genome of Syntrophobotulus glycolicus DSM 8271.</title>
        <authorList>
            <person name="Lucas S."/>
            <person name="Copeland A."/>
            <person name="Lapidus A."/>
            <person name="Bruce D."/>
            <person name="Goodwin L."/>
            <person name="Pitluck S."/>
            <person name="Kyrpides N."/>
            <person name="Mavromatis K."/>
            <person name="Pagani I."/>
            <person name="Ivanova N."/>
            <person name="Mikhailova N."/>
            <person name="Chertkov O."/>
            <person name="Held B."/>
            <person name="Detter J.C."/>
            <person name="Tapia R."/>
            <person name="Han C."/>
            <person name="Land M."/>
            <person name="Hauser L."/>
            <person name="Markowitz V."/>
            <person name="Cheng J.-F."/>
            <person name="Hugenholtz P."/>
            <person name="Woyke T."/>
            <person name="Wu D."/>
            <person name="Spring S."/>
            <person name="Schroeder M."/>
            <person name="Brambilla E."/>
            <person name="Klenk H.-P."/>
            <person name="Eisen J.A."/>
        </authorList>
    </citation>
    <scope>NUCLEOTIDE SEQUENCE [LARGE SCALE GENOMIC DNA]</scope>
    <source>
        <strain evidence="3">DSM 8271 / FlGlyR</strain>
    </source>
</reference>
<dbReference type="InterPro" id="IPR029068">
    <property type="entry name" value="Glyas_Bleomycin-R_OHBP_Dase"/>
</dbReference>
<dbReference type="Proteomes" id="UP000007488">
    <property type="component" value="Chromosome"/>
</dbReference>
<keyword evidence="3" id="KW-1185">Reference proteome</keyword>
<proteinExistence type="predicted"/>
<organism evidence="2 3">
    <name type="scientific">Syntrophobotulus glycolicus (strain DSM 8271 / FlGlyR)</name>
    <dbReference type="NCBI Taxonomy" id="645991"/>
    <lineage>
        <taxon>Bacteria</taxon>
        <taxon>Bacillati</taxon>
        <taxon>Bacillota</taxon>
        <taxon>Clostridia</taxon>
        <taxon>Eubacteriales</taxon>
        <taxon>Desulfitobacteriaceae</taxon>
        <taxon>Syntrophobotulus</taxon>
    </lineage>
</organism>
<dbReference type="InterPro" id="IPR041581">
    <property type="entry name" value="Glyoxalase_6"/>
</dbReference>
<sequence>MSRERDNRPKINMINIVIDCADAGIMADFYSKLLGWEWTHPQENGWSAITSPTGSVIAFQEVEGYEPPVWPWQPGKQGQMLHLDLCMNNLEEGVKHALECGATEASQQFFSTSRTMLDPSGHPFCIDTEDEEAEQ</sequence>
<dbReference type="eggNOG" id="COG0346">
    <property type="taxonomic scope" value="Bacteria"/>
</dbReference>
<dbReference type="Pfam" id="PF18029">
    <property type="entry name" value="Glyoxalase_6"/>
    <property type="match status" value="1"/>
</dbReference>
<evidence type="ECO:0000313" key="2">
    <source>
        <dbReference type="EMBL" id="ADY55606.1"/>
    </source>
</evidence>
<dbReference type="STRING" id="645991.Sgly_1296"/>
<gene>
    <name evidence="2" type="ordered locus">Sgly_1296</name>
</gene>
<dbReference type="SUPFAM" id="SSF54593">
    <property type="entry name" value="Glyoxalase/Bleomycin resistance protein/Dihydroxybiphenyl dioxygenase"/>
    <property type="match status" value="1"/>
</dbReference>
<evidence type="ECO:0000259" key="1">
    <source>
        <dbReference type="Pfam" id="PF18029"/>
    </source>
</evidence>
<dbReference type="PANTHER" id="PTHR35908:SF1">
    <property type="entry name" value="CONSERVED PROTEIN"/>
    <property type="match status" value="1"/>
</dbReference>
<dbReference type="PANTHER" id="PTHR35908">
    <property type="entry name" value="HYPOTHETICAL FUSION PROTEIN"/>
    <property type="match status" value="1"/>
</dbReference>
<feature type="domain" description="Glyoxalase-like" evidence="1">
    <location>
        <begin position="16"/>
        <end position="126"/>
    </location>
</feature>
<protein>
    <recommendedName>
        <fullName evidence="1">Glyoxalase-like domain-containing protein</fullName>
    </recommendedName>
</protein>
<dbReference type="HOGENOM" id="CLU_108054_2_1_9"/>
<dbReference type="RefSeq" id="WP_013624476.1">
    <property type="nucleotide sequence ID" value="NC_015172.1"/>
</dbReference>
<name>F0SVA6_SYNGF</name>
<dbReference type="AlphaFoldDB" id="F0SVA6"/>
<dbReference type="EMBL" id="CP002547">
    <property type="protein sequence ID" value="ADY55606.1"/>
    <property type="molecule type" value="Genomic_DNA"/>
</dbReference>
<reference evidence="2 3" key="1">
    <citation type="journal article" date="2011" name="Stand. Genomic Sci.">
        <title>Complete genome sequence of Syntrophobotulus glycolicus type strain (FlGlyR).</title>
        <authorList>
            <person name="Han C."/>
            <person name="Mwirichia R."/>
            <person name="Chertkov O."/>
            <person name="Held B."/>
            <person name="Lapidus A."/>
            <person name="Nolan M."/>
            <person name="Lucas S."/>
            <person name="Hammon N."/>
            <person name="Deshpande S."/>
            <person name="Cheng J.F."/>
            <person name="Tapia R."/>
            <person name="Goodwin L."/>
            <person name="Pitluck S."/>
            <person name="Huntemann M."/>
            <person name="Liolios K."/>
            <person name="Ivanova N."/>
            <person name="Pagani I."/>
            <person name="Mavromatis K."/>
            <person name="Ovchinikova G."/>
            <person name="Pati A."/>
            <person name="Chen A."/>
            <person name="Palaniappan K."/>
            <person name="Land M."/>
            <person name="Hauser L."/>
            <person name="Brambilla E.M."/>
            <person name="Rohde M."/>
            <person name="Spring S."/>
            <person name="Sikorski J."/>
            <person name="Goker M."/>
            <person name="Woyke T."/>
            <person name="Bristow J."/>
            <person name="Eisen J.A."/>
            <person name="Markowitz V."/>
            <person name="Hugenholtz P."/>
            <person name="Kyrpides N.C."/>
            <person name="Klenk H.P."/>
            <person name="Detter J.C."/>
        </authorList>
    </citation>
    <scope>NUCLEOTIDE SEQUENCE [LARGE SCALE GENOMIC DNA]</scope>
    <source>
        <strain evidence="3">DSM 8271 / FlGlyR</strain>
    </source>
</reference>
<dbReference type="Gene3D" id="3.10.180.10">
    <property type="entry name" value="2,3-Dihydroxybiphenyl 1,2-Dioxygenase, domain 1"/>
    <property type="match status" value="1"/>
</dbReference>
<dbReference type="CDD" id="cd06587">
    <property type="entry name" value="VOC"/>
    <property type="match status" value="1"/>
</dbReference>
<accession>F0SVA6</accession>
<dbReference type="OrthoDB" id="1645442at2"/>
<dbReference type="KEGG" id="sgy:Sgly_1296"/>